<comment type="similarity">
    <text evidence="1">Belongs to the ustYa family.</text>
</comment>
<organism evidence="2 3">
    <name type="scientific">Karstenula rhodostoma CBS 690.94</name>
    <dbReference type="NCBI Taxonomy" id="1392251"/>
    <lineage>
        <taxon>Eukaryota</taxon>
        <taxon>Fungi</taxon>
        <taxon>Dikarya</taxon>
        <taxon>Ascomycota</taxon>
        <taxon>Pezizomycotina</taxon>
        <taxon>Dothideomycetes</taxon>
        <taxon>Pleosporomycetidae</taxon>
        <taxon>Pleosporales</taxon>
        <taxon>Massarineae</taxon>
        <taxon>Didymosphaeriaceae</taxon>
        <taxon>Karstenula</taxon>
    </lineage>
</organism>
<sequence>MPCFRDIFSNFVTAKLRSHTTQRTIRPQREYVDTENLTATSLAWDQLSGDAGVVALTDEYTAAMDLPLGIRYPWEASKSVYLLQGYHNLHCLRIIYRSLTEYHLRQPQRNSFEHILHCLDELRQDVICHADDTPRYASVSPSGTGIEQTRTCRDWDALTEWARTHTACFRHEDGVPDHMVNRFKHCPDGSQPWLEVPQNR</sequence>
<evidence type="ECO:0000256" key="1">
    <source>
        <dbReference type="ARBA" id="ARBA00035112"/>
    </source>
</evidence>
<dbReference type="Pfam" id="PF11807">
    <property type="entry name" value="UstYa"/>
    <property type="match status" value="1"/>
</dbReference>
<name>A0A9P4U4T5_9PLEO</name>
<evidence type="ECO:0000313" key="3">
    <source>
        <dbReference type="Proteomes" id="UP000799764"/>
    </source>
</evidence>
<dbReference type="OrthoDB" id="3687641at2759"/>
<dbReference type="InterPro" id="IPR021765">
    <property type="entry name" value="UstYa-like"/>
</dbReference>
<dbReference type="Proteomes" id="UP000799764">
    <property type="component" value="Unassembled WGS sequence"/>
</dbReference>
<gene>
    <name evidence="2" type="ORF">P171DRAFT_371749</name>
</gene>
<dbReference type="AlphaFoldDB" id="A0A9P4U4T5"/>
<protein>
    <submittedName>
        <fullName evidence="2">Uncharacterized protein</fullName>
    </submittedName>
</protein>
<dbReference type="PANTHER" id="PTHR33365:SF6">
    <property type="entry name" value="OXIDASE USTYA"/>
    <property type="match status" value="1"/>
</dbReference>
<reference evidence="2" key="1">
    <citation type="journal article" date="2020" name="Stud. Mycol.">
        <title>101 Dothideomycetes genomes: a test case for predicting lifestyles and emergence of pathogens.</title>
        <authorList>
            <person name="Haridas S."/>
            <person name="Albert R."/>
            <person name="Binder M."/>
            <person name="Bloem J."/>
            <person name="Labutti K."/>
            <person name="Salamov A."/>
            <person name="Andreopoulos B."/>
            <person name="Baker S."/>
            <person name="Barry K."/>
            <person name="Bills G."/>
            <person name="Bluhm B."/>
            <person name="Cannon C."/>
            <person name="Castanera R."/>
            <person name="Culley D."/>
            <person name="Daum C."/>
            <person name="Ezra D."/>
            <person name="Gonzalez J."/>
            <person name="Henrissat B."/>
            <person name="Kuo A."/>
            <person name="Liang C."/>
            <person name="Lipzen A."/>
            <person name="Lutzoni F."/>
            <person name="Magnuson J."/>
            <person name="Mondo S."/>
            <person name="Nolan M."/>
            <person name="Ohm R."/>
            <person name="Pangilinan J."/>
            <person name="Park H.-J."/>
            <person name="Ramirez L."/>
            <person name="Alfaro M."/>
            <person name="Sun H."/>
            <person name="Tritt A."/>
            <person name="Yoshinaga Y."/>
            <person name="Zwiers L.-H."/>
            <person name="Turgeon B."/>
            <person name="Goodwin S."/>
            <person name="Spatafora J."/>
            <person name="Crous P."/>
            <person name="Grigoriev I."/>
        </authorList>
    </citation>
    <scope>NUCLEOTIDE SEQUENCE</scope>
    <source>
        <strain evidence="2">CBS 690.94</strain>
    </source>
</reference>
<dbReference type="GO" id="GO:0043386">
    <property type="term" value="P:mycotoxin biosynthetic process"/>
    <property type="evidence" value="ECO:0007669"/>
    <property type="project" value="InterPro"/>
</dbReference>
<keyword evidence="3" id="KW-1185">Reference proteome</keyword>
<dbReference type="PANTHER" id="PTHR33365">
    <property type="entry name" value="YALI0B05434P"/>
    <property type="match status" value="1"/>
</dbReference>
<proteinExistence type="inferred from homology"/>
<accession>A0A9P4U4T5</accession>
<evidence type="ECO:0000313" key="2">
    <source>
        <dbReference type="EMBL" id="KAF2438304.1"/>
    </source>
</evidence>
<comment type="caution">
    <text evidence="2">The sequence shown here is derived from an EMBL/GenBank/DDBJ whole genome shotgun (WGS) entry which is preliminary data.</text>
</comment>
<dbReference type="EMBL" id="MU001512">
    <property type="protein sequence ID" value="KAF2438304.1"/>
    <property type="molecule type" value="Genomic_DNA"/>
</dbReference>